<evidence type="ECO:0000256" key="3">
    <source>
        <dbReference type="ARBA" id="ARBA00019242"/>
    </source>
</evidence>
<dbReference type="InterPro" id="IPR029058">
    <property type="entry name" value="AB_hydrolase_fold"/>
</dbReference>
<name>A0A6A7G0C4_9CRUS</name>
<reference evidence="9" key="1">
    <citation type="submission" date="2017-11" db="EMBL/GenBank/DDBJ databases">
        <title>The sensing device of the deep-sea amphipod.</title>
        <authorList>
            <person name="Kobayashi H."/>
            <person name="Nagahama T."/>
            <person name="Arai W."/>
            <person name="Sasagawa Y."/>
            <person name="Umeda M."/>
            <person name="Hayashi T."/>
            <person name="Nikaido I."/>
            <person name="Watanabe H."/>
            <person name="Oguri K."/>
            <person name="Kitazato H."/>
            <person name="Fujioka K."/>
            <person name="Kido Y."/>
            <person name="Takami H."/>
        </authorList>
    </citation>
    <scope>NUCLEOTIDE SEQUENCE</scope>
    <source>
        <tissue evidence="9">Whole body</tissue>
    </source>
</reference>
<comment type="subcellular location">
    <subcellularLocation>
        <location evidence="1">Lipid droplet</location>
    </subcellularLocation>
</comment>
<keyword evidence="4" id="KW-0551">Lipid droplet</keyword>
<sequence length="332" mass="37443">MAGAAAVAGEELVKFSQVIVGSWPTDWFSVTPPHGDDTQKTITLIIPGNPGIVRYYTQFCLDLYLELHQQSAVWAISHTCHSENDAIPNTTVEREVEHKVMFIKKFVPRGCKLRLVGHSIGCQMILKSLDELIEHSNTSDPPNGPELAAPQFTLGQSYMLFPTIERMKETPQGRYVWPVLAYFWWIPPFIGSCLSILPVSVKEKLVHMCLYDGSGLRLRQHVIDSAVSNVRPDMMRNMLDLAHNELLTVTELDAAAITRHKSRLVFYYGSQDSWCPVEFREQLIQRVPGVVAYLCQKGINHAFVVRMSTLMASELGNIIREVEELEMVQDSG</sequence>
<dbReference type="GO" id="GO:0004771">
    <property type="term" value="F:sterol ester esterase activity"/>
    <property type="evidence" value="ECO:0007669"/>
    <property type="project" value="UniProtKB-EC"/>
</dbReference>
<evidence type="ECO:0000256" key="4">
    <source>
        <dbReference type="ARBA" id="ARBA00022677"/>
    </source>
</evidence>
<dbReference type="PANTHER" id="PTHR13390">
    <property type="entry name" value="LIPASE"/>
    <property type="match status" value="1"/>
</dbReference>
<comment type="similarity">
    <text evidence="2">Belongs to the AB hydrolase superfamily. LDAH family.</text>
</comment>
<dbReference type="GO" id="GO:0005811">
    <property type="term" value="C:lipid droplet"/>
    <property type="evidence" value="ECO:0007669"/>
    <property type="project" value="UniProtKB-SubCell"/>
</dbReference>
<proteinExistence type="evidence at transcript level"/>
<dbReference type="Gene3D" id="3.40.50.1820">
    <property type="entry name" value="alpha/beta hydrolase"/>
    <property type="match status" value="1"/>
</dbReference>
<protein>
    <recommendedName>
        <fullName evidence="3">Lipid droplet-associated hydrolase</fullName>
        <ecNumber evidence="7">3.1.1.13</ecNumber>
    </recommendedName>
    <alternativeName>
        <fullName evidence="6">Lipid droplet-associated serine hydrolase</fullName>
    </alternativeName>
</protein>
<dbReference type="GO" id="GO:0019915">
    <property type="term" value="P:lipid storage"/>
    <property type="evidence" value="ECO:0007669"/>
    <property type="project" value="InterPro"/>
</dbReference>
<dbReference type="SUPFAM" id="SSF53474">
    <property type="entry name" value="alpha/beta-Hydrolases"/>
    <property type="match status" value="1"/>
</dbReference>
<evidence type="ECO:0000256" key="1">
    <source>
        <dbReference type="ARBA" id="ARBA00004502"/>
    </source>
</evidence>
<evidence type="ECO:0000256" key="8">
    <source>
        <dbReference type="ARBA" id="ARBA00049527"/>
    </source>
</evidence>
<dbReference type="InterPro" id="IPR019363">
    <property type="entry name" value="LDAH"/>
</dbReference>
<dbReference type="Pfam" id="PF10230">
    <property type="entry name" value="LIDHydrolase"/>
    <property type="match status" value="1"/>
</dbReference>
<dbReference type="AlphaFoldDB" id="A0A6A7G0C4"/>
<evidence type="ECO:0000313" key="9">
    <source>
        <dbReference type="EMBL" id="LAC24368.1"/>
    </source>
</evidence>
<dbReference type="EC" id="3.1.1.13" evidence="7"/>
<evidence type="ECO:0000256" key="6">
    <source>
        <dbReference type="ARBA" id="ARBA00031924"/>
    </source>
</evidence>
<evidence type="ECO:0000256" key="7">
    <source>
        <dbReference type="ARBA" id="ARBA00039150"/>
    </source>
</evidence>
<comment type="catalytic activity">
    <reaction evidence="8">
        <text>a cholesterol ester + H2O = cholesterol + a fatty acid + H(+)</text>
        <dbReference type="Rhea" id="RHEA:36403"/>
        <dbReference type="ChEBI" id="CHEBI:15377"/>
        <dbReference type="ChEBI" id="CHEBI:15378"/>
        <dbReference type="ChEBI" id="CHEBI:16113"/>
        <dbReference type="ChEBI" id="CHEBI:17002"/>
        <dbReference type="ChEBI" id="CHEBI:28868"/>
        <dbReference type="EC" id="3.1.1.13"/>
    </reaction>
    <physiologicalReaction direction="left-to-right" evidence="8">
        <dbReference type="Rhea" id="RHEA:36404"/>
    </physiologicalReaction>
</comment>
<organism evidence="9">
    <name type="scientific">Hirondellea gigas</name>
    <dbReference type="NCBI Taxonomy" id="1518452"/>
    <lineage>
        <taxon>Eukaryota</taxon>
        <taxon>Metazoa</taxon>
        <taxon>Ecdysozoa</taxon>
        <taxon>Arthropoda</taxon>
        <taxon>Crustacea</taxon>
        <taxon>Multicrustacea</taxon>
        <taxon>Malacostraca</taxon>
        <taxon>Eumalacostraca</taxon>
        <taxon>Peracarida</taxon>
        <taxon>Amphipoda</taxon>
        <taxon>Amphilochidea</taxon>
        <taxon>Lysianassida</taxon>
        <taxon>Lysianassidira</taxon>
        <taxon>Lysianassoidea</taxon>
        <taxon>Lysianassidae</taxon>
        <taxon>Hirondellea</taxon>
    </lineage>
</organism>
<dbReference type="PANTHER" id="PTHR13390:SF0">
    <property type="entry name" value="LIPID DROPLET-ASSOCIATED HYDROLASE"/>
    <property type="match status" value="1"/>
</dbReference>
<dbReference type="EMBL" id="IACT01005203">
    <property type="protein sequence ID" value="LAC24368.1"/>
    <property type="molecule type" value="mRNA"/>
</dbReference>
<keyword evidence="5 9" id="KW-0378">Hydrolase</keyword>
<accession>A0A6A7G0C4</accession>
<evidence type="ECO:0000256" key="2">
    <source>
        <dbReference type="ARBA" id="ARBA00008300"/>
    </source>
</evidence>
<evidence type="ECO:0000256" key="5">
    <source>
        <dbReference type="ARBA" id="ARBA00022801"/>
    </source>
</evidence>